<reference evidence="7 8" key="1">
    <citation type="submission" date="2013-08" db="EMBL/GenBank/DDBJ databases">
        <title>Genomic analysis of Lysobacter defluvii.</title>
        <authorList>
            <person name="Wang Q."/>
            <person name="Wang G."/>
        </authorList>
    </citation>
    <scope>NUCLEOTIDE SEQUENCE [LARGE SCALE GENOMIC DNA]</scope>
    <source>
        <strain evidence="7 8">IMMIB APB-9</strain>
    </source>
</reference>
<organism evidence="7 8">
    <name type="scientific">Lysobacter defluvii IMMIB APB-9 = DSM 18482</name>
    <dbReference type="NCBI Taxonomy" id="1385515"/>
    <lineage>
        <taxon>Bacteria</taxon>
        <taxon>Pseudomonadati</taxon>
        <taxon>Pseudomonadota</taxon>
        <taxon>Gammaproteobacteria</taxon>
        <taxon>Lysobacterales</taxon>
        <taxon>Lysobacteraceae</taxon>
        <taxon>Novilysobacter</taxon>
    </lineage>
</organism>
<dbReference type="AlphaFoldDB" id="A0A0A0MBE7"/>
<dbReference type="Pfam" id="PF02518">
    <property type="entry name" value="HATPase_c"/>
    <property type="match status" value="1"/>
</dbReference>
<dbReference type="NCBIfam" id="TIGR00229">
    <property type="entry name" value="sensory_box"/>
    <property type="match status" value="1"/>
</dbReference>
<dbReference type="PROSITE" id="PS50109">
    <property type="entry name" value="HIS_KIN"/>
    <property type="match status" value="1"/>
</dbReference>
<proteinExistence type="predicted"/>
<dbReference type="Proteomes" id="UP000030003">
    <property type="component" value="Unassembled WGS sequence"/>
</dbReference>
<dbReference type="PROSITE" id="PS50112">
    <property type="entry name" value="PAS"/>
    <property type="match status" value="1"/>
</dbReference>
<dbReference type="GO" id="GO:0000155">
    <property type="term" value="F:phosphorelay sensor kinase activity"/>
    <property type="evidence" value="ECO:0007669"/>
    <property type="project" value="InterPro"/>
</dbReference>
<dbReference type="InterPro" id="IPR005467">
    <property type="entry name" value="His_kinase_dom"/>
</dbReference>
<dbReference type="SUPFAM" id="SSF55874">
    <property type="entry name" value="ATPase domain of HSP90 chaperone/DNA topoisomerase II/histidine kinase"/>
    <property type="match status" value="1"/>
</dbReference>
<dbReference type="InterPro" id="IPR003594">
    <property type="entry name" value="HATPase_dom"/>
</dbReference>
<evidence type="ECO:0000256" key="2">
    <source>
        <dbReference type="ARBA" id="ARBA00012438"/>
    </source>
</evidence>
<dbReference type="InterPro" id="IPR036097">
    <property type="entry name" value="HisK_dim/P_sf"/>
</dbReference>
<accession>A0A0A0MBE7</accession>
<dbReference type="SUPFAM" id="SSF55785">
    <property type="entry name" value="PYP-like sensor domain (PAS domain)"/>
    <property type="match status" value="1"/>
</dbReference>
<dbReference type="PROSITE" id="PS50113">
    <property type="entry name" value="PAC"/>
    <property type="match status" value="1"/>
</dbReference>
<dbReference type="InterPro" id="IPR004358">
    <property type="entry name" value="Sig_transdc_His_kin-like_C"/>
</dbReference>
<keyword evidence="3" id="KW-0597">Phosphoprotein</keyword>
<evidence type="ECO:0000313" key="7">
    <source>
        <dbReference type="EMBL" id="KGO99627.1"/>
    </source>
</evidence>
<gene>
    <name evidence="7" type="ORF">N791_02770</name>
</gene>
<comment type="catalytic activity">
    <reaction evidence="1">
        <text>ATP + protein L-histidine = ADP + protein N-phospho-L-histidine.</text>
        <dbReference type="EC" id="2.7.13.3"/>
    </reaction>
</comment>
<dbReference type="SMART" id="SM00388">
    <property type="entry name" value="HisKA"/>
    <property type="match status" value="1"/>
</dbReference>
<evidence type="ECO:0000259" key="6">
    <source>
        <dbReference type="PROSITE" id="PS50113"/>
    </source>
</evidence>
<dbReference type="RefSeq" id="WP_027068697.1">
    <property type="nucleotide sequence ID" value="NZ_AUHT01000004.1"/>
</dbReference>
<dbReference type="InterPro" id="IPR000014">
    <property type="entry name" value="PAS"/>
</dbReference>
<dbReference type="SUPFAM" id="SSF47384">
    <property type="entry name" value="Homodimeric domain of signal transducing histidine kinase"/>
    <property type="match status" value="1"/>
</dbReference>
<dbReference type="InterPro" id="IPR003661">
    <property type="entry name" value="HisK_dim/P_dom"/>
</dbReference>
<dbReference type="eggNOG" id="COG4191">
    <property type="taxonomic scope" value="Bacteria"/>
</dbReference>
<dbReference type="PRINTS" id="PR00344">
    <property type="entry name" value="BCTRLSENSOR"/>
</dbReference>
<dbReference type="Gene3D" id="3.30.565.10">
    <property type="entry name" value="Histidine kinase-like ATPase, C-terminal domain"/>
    <property type="match status" value="1"/>
</dbReference>
<dbReference type="SMART" id="SM00387">
    <property type="entry name" value="HATPase_c"/>
    <property type="match status" value="1"/>
</dbReference>
<dbReference type="CDD" id="cd00130">
    <property type="entry name" value="PAS"/>
    <property type="match status" value="1"/>
</dbReference>
<evidence type="ECO:0000259" key="4">
    <source>
        <dbReference type="PROSITE" id="PS50109"/>
    </source>
</evidence>
<protein>
    <recommendedName>
        <fullName evidence="2">histidine kinase</fullName>
        <ecNumber evidence="2">2.7.13.3</ecNumber>
    </recommendedName>
</protein>
<feature type="domain" description="PAS" evidence="5">
    <location>
        <begin position="16"/>
        <end position="69"/>
    </location>
</feature>
<evidence type="ECO:0000256" key="1">
    <source>
        <dbReference type="ARBA" id="ARBA00000085"/>
    </source>
</evidence>
<dbReference type="Gene3D" id="1.10.287.130">
    <property type="match status" value="1"/>
</dbReference>
<dbReference type="InterPro" id="IPR036890">
    <property type="entry name" value="HATPase_C_sf"/>
</dbReference>
<dbReference type="EC" id="2.7.13.3" evidence="2"/>
<dbReference type="SMART" id="SM00091">
    <property type="entry name" value="PAS"/>
    <property type="match status" value="1"/>
</dbReference>
<feature type="domain" description="Histidine kinase" evidence="4">
    <location>
        <begin position="162"/>
        <end position="383"/>
    </location>
</feature>
<keyword evidence="8" id="KW-1185">Reference proteome</keyword>
<evidence type="ECO:0000256" key="3">
    <source>
        <dbReference type="ARBA" id="ARBA00022553"/>
    </source>
</evidence>
<dbReference type="STRING" id="1385515.GCA_000423325_00095"/>
<evidence type="ECO:0000313" key="8">
    <source>
        <dbReference type="Proteomes" id="UP000030003"/>
    </source>
</evidence>
<dbReference type="InterPro" id="IPR035965">
    <property type="entry name" value="PAS-like_dom_sf"/>
</dbReference>
<dbReference type="Pfam" id="PF13426">
    <property type="entry name" value="PAS_9"/>
    <property type="match status" value="1"/>
</dbReference>
<dbReference type="InterPro" id="IPR000700">
    <property type="entry name" value="PAS-assoc_C"/>
</dbReference>
<dbReference type="PANTHER" id="PTHR43065:SF49">
    <property type="entry name" value="HISTIDINE KINASE"/>
    <property type="match status" value="1"/>
</dbReference>
<dbReference type="PANTHER" id="PTHR43065">
    <property type="entry name" value="SENSOR HISTIDINE KINASE"/>
    <property type="match status" value="1"/>
</dbReference>
<feature type="domain" description="PAC" evidence="6">
    <location>
        <begin position="91"/>
        <end position="142"/>
    </location>
</feature>
<sequence length="386" mass="41795">MQYPIAERYGPGLGDTSRQFELLVNSVTDYAIYMLDAEGYVRSWNPGGERIKGYIADEVIGTSFSRFYDAADAEAGLPWTNLETARNEGRYSGEGWRLRKDGSRFMASVVIDPIWEGGQLIGFAKITRDVTARYEAEQRLEQARQSLLQAQKMEAIGELTLGMAHDFNNLLTIILNSLDAIGSASADQRIGRMVETATRASERGIVLTRQLLAFGRGQNLAPEAVDANALVEADRDLFRRCAGDQVTVRHELTPGLPAIHVDRAQLEAALLNLISNSRDAMPSGGTITLSTAPAVGPAPAEHPVEPDALRFVAITVADDGTGIPEELQERVFEPFFTTKDVGRGSGLGLSQVFGFASQSGGHAHLDSAPGRGTRVTLVLPVTPDPR</sequence>
<comment type="caution">
    <text evidence="7">The sequence shown here is derived from an EMBL/GenBank/DDBJ whole genome shotgun (WGS) entry which is preliminary data.</text>
</comment>
<dbReference type="EMBL" id="AVBH01000008">
    <property type="protein sequence ID" value="KGO99627.1"/>
    <property type="molecule type" value="Genomic_DNA"/>
</dbReference>
<name>A0A0A0MBE7_9GAMM</name>
<dbReference type="Gene3D" id="3.30.450.20">
    <property type="entry name" value="PAS domain"/>
    <property type="match status" value="1"/>
</dbReference>
<evidence type="ECO:0000259" key="5">
    <source>
        <dbReference type="PROSITE" id="PS50112"/>
    </source>
</evidence>
<dbReference type="OrthoDB" id="9770473at2"/>